<dbReference type="PANTHER" id="PTHR36206">
    <property type="entry name" value="ASPERCRYPTIN BIOSYNTHESIS CLUSTER-SPECIFIC TRANSCRIPTION REGULATOR ATNN-RELATED"/>
    <property type="match status" value="1"/>
</dbReference>
<dbReference type="GO" id="GO:0000981">
    <property type="term" value="F:DNA-binding transcription factor activity, RNA polymerase II-specific"/>
    <property type="evidence" value="ECO:0007669"/>
    <property type="project" value="InterPro"/>
</dbReference>
<dbReference type="InterPro" id="IPR036864">
    <property type="entry name" value="Zn2-C6_fun-type_DNA-bd_sf"/>
</dbReference>
<evidence type="ECO:0000256" key="4">
    <source>
        <dbReference type="ARBA" id="ARBA00023125"/>
    </source>
</evidence>
<dbReference type="GO" id="GO:0008270">
    <property type="term" value="F:zinc ion binding"/>
    <property type="evidence" value="ECO:0007669"/>
    <property type="project" value="InterPro"/>
</dbReference>
<protein>
    <recommendedName>
        <fullName evidence="7">Zn(2)-C6 fungal-type domain-containing protein</fullName>
    </recommendedName>
</protein>
<accession>A0A9P7YDE8</accession>
<dbReference type="PANTHER" id="PTHR36206:SF4">
    <property type="entry name" value="HYPOTHETICAL CONSERVED PROTEIN (EUROFUNG)-RELATED"/>
    <property type="match status" value="1"/>
</dbReference>
<name>A0A9P7YDE8_9HELO</name>
<dbReference type="OrthoDB" id="2593732at2759"/>
<dbReference type="EMBL" id="MU251612">
    <property type="protein sequence ID" value="KAG9231296.1"/>
    <property type="molecule type" value="Genomic_DNA"/>
</dbReference>
<organism evidence="8 9">
    <name type="scientific">Amylocarpus encephaloides</name>
    <dbReference type="NCBI Taxonomy" id="45428"/>
    <lineage>
        <taxon>Eukaryota</taxon>
        <taxon>Fungi</taxon>
        <taxon>Dikarya</taxon>
        <taxon>Ascomycota</taxon>
        <taxon>Pezizomycotina</taxon>
        <taxon>Leotiomycetes</taxon>
        <taxon>Helotiales</taxon>
        <taxon>Helotiales incertae sedis</taxon>
        <taxon>Amylocarpus</taxon>
    </lineage>
</organism>
<dbReference type="CDD" id="cd00067">
    <property type="entry name" value="GAL4"/>
    <property type="match status" value="1"/>
</dbReference>
<dbReference type="SUPFAM" id="SSF57701">
    <property type="entry name" value="Zn2/Cys6 DNA-binding domain"/>
    <property type="match status" value="1"/>
</dbReference>
<keyword evidence="4" id="KW-0238">DNA-binding</keyword>
<proteinExistence type="predicted"/>
<evidence type="ECO:0000313" key="8">
    <source>
        <dbReference type="EMBL" id="KAG9231296.1"/>
    </source>
</evidence>
<dbReference type="InterPro" id="IPR052360">
    <property type="entry name" value="Transcr_Regulatory_Proteins"/>
</dbReference>
<evidence type="ECO:0000256" key="5">
    <source>
        <dbReference type="ARBA" id="ARBA00023163"/>
    </source>
</evidence>
<dbReference type="InterPro" id="IPR001138">
    <property type="entry name" value="Zn2Cys6_DnaBD"/>
</dbReference>
<evidence type="ECO:0000256" key="3">
    <source>
        <dbReference type="ARBA" id="ARBA00023015"/>
    </source>
</evidence>
<dbReference type="AlphaFoldDB" id="A0A9P7YDE8"/>
<evidence type="ECO:0000259" key="7">
    <source>
        <dbReference type="Pfam" id="PF00172"/>
    </source>
</evidence>
<feature type="non-terminal residue" evidence="8">
    <location>
        <position position="114"/>
    </location>
</feature>
<keyword evidence="5" id="KW-0804">Transcription</keyword>
<dbReference type="Pfam" id="PF00172">
    <property type="entry name" value="Zn_clus"/>
    <property type="match status" value="1"/>
</dbReference>
<keyword evidence="3" id="KW-0805">Transcription regulation</keyword>
<dbReference type="Proteomes" id="UP000824998">
    <property type="component" value="Unassembled WGS sequence"/>
</dbReference>
<keyword evidence="1" id="KW-0479">Metal-binding</keyword>
<keyword evidence="6" id="KW-0539">Nucleus</keyword>
<evidence type="ECO:0000256" key="1">
    <source>
        <dbReference type="ARBA" id="ARBA00022723"/>
    </source>
</evidence>
<evidence type="ECO:0000313" key="9">
    <source>
        <dbReference type="Proteomes" id="UP000824998"/>
    </source>
</evidence>
<feature type="domain" description="Zn(2)-C6 fungal-type" evidence="7">
    <location>
        <begin position="1"/>
        <end position="29"/>
    </location>
</feature>
<dbReference type="GO" id="GO:0003677">
    <property type="term" value="F:DNA binding"/>
    <property type="evidence" value="ECO:0007669"/>
    <property type="project" value="UniProtKB-KW"/>
</dbReference>
<keyword evidence="2" id="KW-0862">Zinc</keyword>
<evidence type="ECO:0000256" key="2">
    <source>
        <dbReference type="ARBA" id="ARBA00022833"/>
    </source>
</evidence>
<comment type="caution">
    <text evidence="8">The sequence shown here is derived from an EMBL/GenBank/DDBJ whole genome shotgun (WGS) entry which is preliminary data.</text>
</comment>
<gene>
    <name evidence="8" type="ORF">BJ875DRAFT_350270</name>
</gene>
<feature type="non-terminal residue" evidence="8">
    <location>
        <position position="1"/>
    </location>
</feature>
<sequence>RKVKCDRVKPSCSQCVQYYGACEGYTQSRAPSRKRIRALTPQHFMAAPNIEKPRTALTFEDESSSRYFQVYMSEAATELNGLFSSSFWDRVIFHETHRQPFVRQAAVAIGALNK</sequence>
<evidence type="ECO:0000256" key="6">
    <source>
        <dbReference type="ARBA" id="ARBA00023242"/>
    </source>
</evidence>
<reference evidence="8" key="1">
    <citation type="journal article" date="2021" name="IMA Fungus">
        <title>Genomic characterization of three marine fungi, including Emericellopsis atlantica sp. nov. with signatures of a generalist lifestyle and marine biomass degradation.</title>
        <authorList>
            <person name="Hagestad O.C."/>
            <person name="Hou L."/>
            <person name="Andersen J.H."/>
            <person name="Hansen E.H."/>
            <person name="Altermark B."/>
            <person name="Li C."/>
            <person name="Kuhnert E."/>
            <person name="Cox R.J."/>
            <person name="Crous P.W."/>
            <person name="Spatafora J.W."/>
            <person name="Lail K."/>
            <person name="Amirebrahimi M."/>
            <person name="Lipzen A."/>
            <person name="Pangilinan J."/>
            <person name="Andreopoulos W."/>
            <person name="Hayes R.D."/>
            <person name="Ng V."/>
            <person name="Grigoriev I.V."/>
            <person name="Jackson S.A."/>
            <person name="Sutton T.D.S."/>
            <person name="Dobson A.D.W."/>
            <person name="Rama T."/>
        </authorList>
    </citation>
    <scope>NUCLEOTIDE SEQUENCE</scope>
    <source>
        <strain evidence="8">TRa018bII</strain>
    </source>
</reference>
<keyword evidence="9" id="KW-1185">Reference proteome</keyword>
<dbReference type="Gene3D" id="4.10.240.10">
    <property type="entry name" value="Zn(2)-C6 fungal-type DNA-binding domain"/>
    <property type="match status" value="1"/>
</dbReference>